<dbReference type="AlphaFoldDB" id="A0A2H0VD40"/>
<dbReference type="EMBL" id="PFAJ01000049">
    <property type="protein sequence ID" value="PIR96991.1"/>
    <property type="molecule type" value="Genomic_DNA"/>
</dbReference>
<protein>
    <submittedName>
        <fullName evidence="1">Uncharacterized protein</fullName>
    </submittedName>
</protein>
<proteinExistence type="predicted"/>
<dbReference type="Proteomes" id="UP000230557">
    <property type="component" value="Unassembled WGS sequence"/>
</dbReference>
<evidence type="ECO:0000313" key="1">
    <source>
        <dbReference type="EMBL" id="PIR96991.1"/>
    </source>
</evidence>
<evidence type="ECO:0000313" key="2">
    <source>
        <dbReference type="Proteomes" id="UP000230557"/>
    </source>
</evidence>
<comment type="caution">
    <text evidence="1">The sequence shown here is derived from an EMBL/GenBank/DDBJ whole genome shotgun (WGS) entry which is preliminary data.</text>
</comment>
<gene>
    <name evidence="1" type="ORF">COT91_03650</name>
</gene>
<sequence>MVAQFGKIFVHLERHIGNSKKRVDFYVFSPDGNFGVDVFYPSDMFNLNNALNIKLGAYKQFNDKLYYLVANTDITQTDINKVIKK</sequence>
<organism evidence="1 2">
    <name type="scientific">Candidatus Doudnabacteria bacterium CG10_big_fil_rev_8_21_14_0_10_41_10</name>
    <dbReference type="NCBI Taxonomy" id="1974551"/>
    <lineage>
        <taxon>Bacteria</taxon>
        <taxon>Candidatus Doudnaibacteriota</taxon>
    </lineage>
</organism>
<reference evidence="2" key="1">
    <citation type="submission" date="2017-09" db="EMBL/GenBank/DDBJ databases">
        <title>Depth-based differentiation of microbial function through sediment-hosted aquifers and enrichment of novel symbionts in the deep terrestrial subsurface.</title>
        <authorList>
            <person name="Probst A.J."/>
            <person name="Ladd B."/>
            <person name="Jarett J.K."/>
            <person name="Geller-Mcgrath D.E."/>
            <person name="Sieber C.M.K."/>
            <person name="Emerson J.B."/>
            <person name="Anantharaman K."/>
            <person name="Thomas B.C."/>
            <person name="Malmstrom R."/>
            <person name="Stieglmeier M."/>
            <person name="Klingl A."/>
            <person name="Woyke T."/>
            <person name="Ryan C.M."/>
            <person name="Banfield J.F."/>
        </authorList>
    </citation>
    <scope>NUCLEOTIDE SEQUENCE [LARGE SCALE GENOMIC DNA]</scope>
</reference>
<name>A0A2H0VD40_9BACT</name>
<accession>A0A2H0VD40</accession>